<gene>
    <name evidence="9" type="ORF">GUJ93_ZPchr0003g18248</name>
</gene>
<evidence type="ECO:0000259" key="8">
    <source>
        <dbReference type="PROSITE" id="PS51195"/>
    </source>
</evidence>
<evidence type="ECO:0000256" key="2">
    <source>
        <dbReference type="ARBA" id="ARBA00022801"/>
    </source>
</evidence>
<keyword evidence="3" id="KW-0347">Helicase</keyword>
<feature type="region of interest" description="Disordered" evidence="6">
    <location>
        <begin position="1"/>
        <end position="22"/>
    </location>
</feature>
<dbReference type="AlphaFoldDB" id="A0A8J5VXC4"/>
<feature type="domain" description="DEAD-box RNA helicase Q" evidence="8">
    <location>
        <begin position="27"/>
        <end position="55"/>
    </location>
</feature>
<dbReference type="InterPro" id="IPR050079">
    <property type="entry name" value="DEAD_box_RNA_helicase"/>
</dbReference>
<dbReference type="GO" id="GO:0005829">
    <property type="term" value="C:cytosol"/>
    <property type="evidence" value="ECO:0007669"/>
    <property type="project" value="TreeGrafter"/>
</dbReference>
<dbReference type="EMBL" id="JAAALK010000286">
    <property type="protein sequence ID" value="KAG8062074.1"/>
    <property type="molecule type" value="Genomic_DNA"/>
</dbReference>
<reference evidence="9" key="2">
    <citation type="submission" date="2021-02" db="EMBL/GenBank/DDBJ databases">
        <authorList>
            <person name="Kimball J.A."/>
            <person name="Haas M.W."/>
            <person name="Macchietto M."/>
            <person name="Kono T."/>
            <person name="Duquette J."/>
            <person name="Shao M."/>
        </authorList>
    </citation>
    <scope>NUCLEOTIDE SEQUENCE</scope>
    <source>
        <tissue evidence="9">Fresh leaf tissue</tissue>
    </source>
</reference>
<dbReference type="GO" id="GO:0003724">
    <property type="term" value="F:RNA helicase activity"/>
    <property type="evidence" value="ECO:0007669"/>
    <property type="project" value="InterPro"/>
</dbReference>
<dbReference type="GO" id="GO:0005524">
    <property type="term" value="F:ATP binding"/>
    <property type="evidence" value="ECO:0007669"/>
    <property type="project" value="UniProtKB-KW"/>
</dbReference>
<dbReference type="PANTHER" id="PTHR47959">
    <property type="entry name" value="ATP-DEPENDENT RNA HELICASE RHLE-RELATED"/>
    <property type="match status" value="1"/>
</dbReference>
<keyword evidence="4" id="KW-0067">ATP-binding</keyword>
<evidence type="ECO:0000256" key="3">
    <source>
        <dbReference type="ARBA" id="ARBA00022806"/>
    </source>
</evidence>
<keyword evidence="10" id="KW-1185">Reference proteome</keyword>
<evidence type="ECO:0000256" key="4">
    <source>
        <dbReference type="ARBA" id="ARBA00022840"/>
    </source>
</evidence>
<keyword evidence="2" id="KW-0378">Hydrolase</keyword>
<dbReference type="InterPro" id="IPR014001">
    <property type="entry name" value="Helicase_ATP-bd"/>
</dbReference>
<sequence length="139" mass="14522">MAKEVEEEQVAAAGGGEVQPEPARRASTFAELGICPELVAACDAMGWRGPTRIQAEAIPHALEGRDLIGLGQTGSGKTGAFALPIIQALLKQEKPQTLFACVLSPTRELALQISTQFDALGSAVSLRSAVVSATDTTYK</sequence>
<dbReference type="InterPro" id="IPR014014">
    <property type="entry name" value="RNA_helicase_DEAD_Q_motif"/>
</dbReference>
<dbReference type="OrthoDB" id="10261904at2759"/>
<protein>
    <recommendedName>
        <fullName evidence="11">DEAD-box RNA helicase Q domain-containing protein</fullName>
    </recommendedName>
</protein>
<feature type="domain" description="Helicase ATP-binding" evidence="7">
    <location>
        <begin position="58"/>
        <end position="139"/>
    </location>
</feature>
<dbReference type="GO" id="GO:0016787">
    <property type="term" value="F:hydrolase activity"/>
    <property type="evidence" value="ECO:0007669"/>
    <property type="project" value="UniProtKB-KW"/>
</dbReference>
<evidence type="ECO:0000313" key="10">
    <source>
        <dbReference type="Proteomes" id="UP000729402"/>
    </source>
</evidence>
<evidence type="ECO:0000256" key="5">
    <source>
        <dbReference type="PROSITE-ProRule" id="PRU00552"/>
    </source>
</evidence>
<organism evidence="9 10">
    <name type="scientific">Zizania palustris</name>
    <name type="common">Northern wild rice</name>
    <dbReference type="NCBI Taxonomy" id="103762"/>
    <lineage>
        <taxon>Eukaryota</taxon>
        <taxon>Viridiplantae</taxon>
        <taxon>Streptophyta</taxon>
        <taxon>Embryophyta</taxon>
        <taxon>Tracheophyta</taxon>
        <taxon>Spermatophyta</taxon>
        <taxon>Magnoliopsida</taxon>
        <taxon>Liliopsida</taxon>
        <taxon>Poales</taxon>
        <taxon>Poaceae</taxon>
        <taxon>BOP clade</taxon>
        <taxon>Oryzoideae</taxon>
        <taxon>Oryzeae</taxon>
        <taxon>Zizaniinae</taxon>
        <taxon>Zizania</taxon>
    </lineage>
</organism>
<dbReference type="GO" id="GO:0003676">
    <property type="term" value="F:nucleic acid binding"/>
    <property type="evidence" value="ECO:0007669"/>
    <property type="project" value="InterPro"/>
</dbReference>
<dbReference type="PROSITE" id="PS51195">
    <property type="entry name" value="Q_MOTIF"/>
    <property type="match status" value="1"/>
</dbReference>
<dbReference type="PANTHER" id="PTHR47959:SF24">
    <property type="entry name" value="ATP-DEPENDENT RNA HELICASE"/>
    <property type="match status" value="1"/>
</dbReference>
<reference evidence="9" key="1">
    <citation type="journal article" date="2021" name="bioRxiv">
        <title>Whole Genome Assembly and Annotation of Northern Wild Rice, Zizania palustris L., Supports a Whole Genome Duplication in the Zizania Genus.</title>
        <authorList>
            <person name="Haas M."/>
            <person name="Kono T."/>
            <person name="Macchietto M."/>
            <person name="Millas R."/>
            <person name="McGilp L."/>
            <person name="Shao M."/>
            <person name="Duquette J."/>
            <person name="Hirsch C.N."/>
            <person name="Kimball J."/>
        </authorList>
    </citation>
    <scope>NUCLEOTIDE SEQUENCE</scope>
    <source>
        <tissue evidence="9">Fresh leaf tissue</tissue>
    </source>
</reference>
<feature type="short sequence motif" description="Q motif" evidence="5">
    <location>
        <begin position="27"/>
        <end position="55"/>
    </location>
</feature>
<comment type="caution">
    <text evidence="9">The sequence shown here is derived from an EMBL/GenBank/DDBJ whole genome shotgun (WGS) entry which is preliminary data.</text>
</comment>
<name>A0A8J5VXC4_ZIZPA</name>
<evidence type="ECO:0000256" key="6">
    <source>
        <dbReference type="SAM" id="MobiDB-lite"/>
    </source>
</evidence>
<dbReference type="Proteomes" id="UP000729402">
    <property type="component" value="Unassembled WGS sequence"/>
</dbReference>
<proteinExistence type="predicted"/>
<dbReference type="InterPro" id="IPR011545">
    <property type="entry name" value="DEAD/DEAH_box_helicase_dom"/>
</dbReference>
<dbReference type="PROSITE" id="PS51192">
    <property type="entry name" value="HELICASE_ATP_BIND_1"/>
    <property type="match status" value="1"/>
</dbReference>
<keyword evidence="1" id="KW-0547">Nucleotide-binding</keyword>
<evidence type="ECO:0000313" key="9">
    <source>
        <dbReference type="EMBL" id="KAG8062074.1"/>
    </source>
</evidence>
<evidence type="ECO:0000259" key="7">
    <source>
        <dbReference type="PROSITE" id="PS51192"/>
    </source>
</evidence>
<dbReference type="Pfam" id="PF00270">
    <property type="entry name" value="DEAD"/>
    <property type="match status" value="1"/>
</dbReference>
<accession>A0A8J5VXC4</accession>
<evidence type="ECO:0008006" key="11">
    <source>
        <dbReference type="Google" id="ProtNLM"/>
    </source>
</evidence>
<evidence type="ECO:0000256" key="1">
    <source>
        <dbReference type="ARBA" id="ARBA00022741"/>
    </source>
</evidence>